<keyword evidence="19" id="KW-1185">Reference proteome</keyword>
<dbReference type="EC" id="1.8.5.8" evidence="14"/>
<evidence type="ECO:0000256" key="10">
    <source>
        <dbReference type="ARBA" id="ARBA00052810"/>
    </source>
</evidence>
<organism evidence="18 19">
    <name type="scientific">Phaedon cochleariae</name>
    <name type="common">Mustard beetle</name>
    <dbReference type="NCBI Taxonomy" id="80249"/>
    <lineage>
        <taxon>Eukaryota</taxon>
        <taxon>Metazoa</taxon>
        <taxon>Ecdysozoa</taxon>
        <taxon>Arthropoda</taxon>
        <taxon>Hexapoda</taxon>
        <taxon>Insecta</taxon>
        <taxon>Pterygota</taxon>
        <taxon>Neoptera</taxon>
        <taxon>Endopterygota</taxon>
        <taxon>Coleoptera</taxon>
        <taxon>Polyphaga</taxon>
        <taxon>Cucujiformia</taxon>
        <taxon>Chrysomeloidea</taxon>
        <taxon>Chrysomelidae</taxon>
        <taxon>Chrysomelinae</taxon>
        <taxon>Chrysomelini</taxon>
        <taxon>Phaedon</taxon>
    </lineage>
</organism>
<reference evidence="18" key="2">
    <citation type="submission" date="2022-10" db="EMBL/GenBank/DDBJ databases">
        <authorList>
            <consortium name="ENA_rothamsted_submissions"/>
            <consortium name="culmorum"/>
            <person name="King R."/>
        </authorList>
    </citation>
    <scope>NUCLEOTIDE SEQUENCE</scope>
</reference>
<dbReference type="GO" id="GO:0070221">
    <property type="term" value="P:sulfide oxidation, using sulfide:quinone oxidoreductase"/>
    <property type="evidence" value="ECO:0007669"/>
    <property type="project" value="TreeGrafter"/>
</dbReference>
<keyword evidence="7" id="KW-0560">Oxidoreductase</keyword>
<dbReference type="InterPro" id="IPR036188">
    <property type="entry name" value="FAD/NAD-bd_sf"/>
</dbReference>
<evidence type="ECO:0000256" key="3">
    <source>
        <dbReference type="ARBA" id="ARBA00022630"/>
    </source>
</evidence>
<proteinExistence type="inferred from homology"/>
<dbReference type="SUPFAM" id="SSF51905">
    <property type="entry name" value="FAD/NAD(P)-binding domain"/>
    <property type="match status" value="2"/>
</dbReference>
<evidence type="ECO:0000256" key="11">
    <source>
        <dbReference type="ARBA" id="ARBA00052986"/>
    </source>
</evidence>
<dbReference type="PANTHER" id="PTHR10632">
    <property type="entry name" value="SULFIDE:QUINONE OXIDOREDUCTASE"/>
    <property type="match status" value="1"/>
</dbReference>
<comment type="catalytic activity">
    <reaction evidence="11">
        <text>a quinone + hydrogen sulfide + glutathione + H(+) = S-sulfanylglutathione + a quinol</text>
        <dbReference type="Rhea" id="RHEA:55156"/>
        <dbReference type="ChEBI" id="CHEBI:15378"/>
        <dbReference type="ChEBI" id="CHEBI:24646"/>
        <dbReference type="ChEBI" id="CHEBI:29919"/>
        <dbReference type="ChEBI" id="CHEBI:57925"/>
        <dbReference type="ChEBI" id="CHEBI:58905"/>
        <dbReference type="ChEBI" id="CHEBI:132124"/>
        <dbReference type="EC" id="1.8.5.8"/>
    </reaction>
    <physiologicalReaction direction="left-to-right" evidence="11">
        <dbReference type="Rhea" id="RHEA:55157"/>
    </physiologicalReaction>
</comment>
<evidence type="ECO:0000313" key="19">
    <source>
        <dbReference type="Proteomes" id="UP001153737"/>
    </source>
</evidence>
<dbReference type="PANTHER" id="PTHR10632:SF2">
    <property type="entry name" value="SULFIDE:QUINONE OXIDOREDUCTASE, MITOCHONDRIAL"/>
    <property type="match status" value="1"/>
</dbReference>
<dbReference type="OrthoDB" id="9992197at2759"/>
<dbReference type="GO" id="GO:0005739">
    <property type="term" value="C:mitochondrion"/>
    <property type="evidence" value="ECO:0007669"/>
    <property type="project" value="UniProtKB-SubCell"/>
</dbReference>
<dbReference type="GO" id="GO:0071949">
    <property type="term" value="F:FAD binding"/>
    <property type="evidence" value="ECO:0007669"/>
    <property type="project" value="TreeGrafter"/>
</dbReference>
<evidence type="ECO:0000256" key="1">
    <source>
        <dbReference type="ARBA" id="ARBA00001974"/>
    </source>
</evidence>
<comment type="catalytic activity">
    <reaction evidence="9">
        <text>ubiquinone-10 + hydrogen sulfide + sulfite + 2 H(+) = ubiquinol-10 + thiosulfate</text>
        <dbReference type="Rhea" id="RHEA:38359"/>
        <dbReference type="ChEBI" id="CHEBI:15378"/>
        <dbReference type="ChEBI" id="CHEBI:17359"/>
        <dbReference type="ChEBI" id="CHEBI:29919"/>
        <dbReference type="ChEBI" id="CHEBI:33542"/>
        <dbReference type="ChEBI" id="CHEBI:46245"/>
        <dbReference type="ChEBI" id="CHEBI:64183"/>
    </reaction>
    <physiologicalReaction direction="left-to-right" evidence="9">
        <dbReference type="Rhea" id="RHEA:38360"/>
    </physiologicalReaction>
</comment>
<dbReference type="GO" id="GO:0048038">
    <property type="term" value="F:quinone binding"/>
    <property type="evidence" value="ECO:0007669"/>
    <property type="project" value="UniProtKB-KW"/>
</dbReference>
<feature type="domain" description="FAD/NAD(P)-binding" evidence="17">
    <location>
        <begin position="35"/>
        <end position="149"/>
    </location>
</feature>
<dbReference type="InterPro" id="IPR015904">
    <property type="entry name" value="Sulphide_quinone_reductase"/>
</dbReference>
<accession>A0A9P0DJM2</accession>
<dbReference type="InterPro" id="IPR023753">
    <property type="entry name" value="FAD/NAD-binding_dom"/>
</dbReference>
<comment type="function">
    <text evidence="12">Catalyzes the oxidation of hydrogen sulfide with the help of a quinone, such as ubiquinone-10, giving rise to thiosulfate and ultimately to sulfane (molecular sulfur) atoms. Requires an additional electron acceptor; can use sulfite, sulfide or cyanide (in vitro). It is believed the in vivo electron acceptor is glutathione.</text>
</comment>
<evidence type="ECO:0000256" key="6">
    <source>
        <dbReference type="ARBA" id="ARBA00022946"/>
    </source>
</evidence>
<evidence type="ECO:0000259" key="17">
    <source>
        <dbReference type="Pfam" id="PF07992"/>
    </source>
</evidence>
<evidence type="ECO:0000256" key="13">
    <source>
        <dbReference type="ARBA" id="ARBA00060891"/>
    </source>
</evidence>
<keyword evidence="5" id="KW-0274">FAD</keyword>
<evidence type="ECO:0000256" key="14">
    <source>
        <dbReference type="ARBA" id="ARBA00066447"/>
    </source>
</evidence>
<evidence type="ECO:0000256" key="15">
    <source>
        <dbReference type="ARBA" id="ARBA00070160"/>
    </source>
</evidence>
<evidence type="ECO:0000256" key="7">
    <source>
        <dbReference type="ARBA" id="ARBA00023002"/>
    </source>
</evidence>
<evidence type="ECO:0000256" key="2">
    <source>
        <dbReference type="ARBA" id="ARBA00004173"/>
    </source>
</evidence>
<sequence length="445" mass="49809">MFSKIVRNGNNRPFINSCRGWFSTTSHDHEKHSCKLLIVGGGTGGCAVAAKFSKVMKKQELIVLEPSDYHYYQPLFTLIGAGVGTLEGSRKKTRDVLPDNCIWIQDKADGFDPKSNIVKTKKGNIIKYDYLLISVGIEPQFEVIPGLLEALSRPGGVCSNYSPKYVNGTYEALKKIKSGNAIFTYPNSPVKCPGAPQKICYLVDHYLRKEGKRNDVKITYNSSLPVIFGVKKYADALWKVVEDRDINVNLRTNLIEINSDKQEATFQNLDKPEEKMTMEYSLLHVTPPMATPKALSDCKELTNSAGFVDVNKDTLQHLRYSNVFTIGDCSSTPNSKTAAAAAAQSNVVQKNLSAVMQGEPPQSIYDGYASCPLVTGYDKCILAEFDYNLTPLETFPFSQDKELYSMYFMKKNLMPPLYWHLMLNGYWNGPAPLRKLMHLNLNGEK</sequence>
<comment type="similarity">
    <text evidence="13">Belongs to the SQRD family.</text>
</comment>
<keyword evidence="8" id="KW-0496">Mitochondrion</keyword>
<dbReference type="Gene3D" id="3.50.50.100">
    <property type="match status" value="1"/>
</dbReference>
<comment type="cofactor">
    <cofactor evidence="1">
        <name>FAD</name>
        <dbReference type="ChEBI" id="CHEBI:57692"/>
    </cofactor>
</comment>
<dbReference type="AlphaFoldDB" id="A0A9P0DJM2"/>
<keyword evidence="4" id="KW-0874">Quinone</keyword>
<protein>
    <recommendedName>
        <fullName evidence="15">Sulfide:quinone oxidoreductase, mitochondrial</fullName>
        <ecNumber evidence="14">1.8.5.8</ecNumber>
    </recommendedName>
    <alternativeName>
        <fullName evidence="16">Sulfide quinone oxidoreductase</fullName>
    </alternativeName>
</protein>
<dbReference type="GO" id="GO:0070224">
    <property type="term" value="F:sulfide:quinone oxidoreductase activity"/>
    <property type="evidence" value="ECO:0007669"/>
    <property type="project" value="TreeGrafter"/>
</dbReference>
<evidence type="ECO:0000313" key="18">
    <source>
        <dbReference type="EMBL" id="CAH1163339.1"/>
    </source>
</evidence>
<comment type="catalytic activity">
    <reaction evidence="10">
        <text>ubiquinone-10 + hydrogen sulfide + glutathione + H(+) = S-sulfanylglutathione + ubiquinol-10</text>
        <dbReference type="Rhea" id="RHEA:62608"/>
        <dbReference type="ChEBI" id="CHEBI:15378"/>
        <dbReference type="ChEBI" id="CHEBI:29919"/>
        <dbReference type="ChEBI" id="CHEBI:46245"/>
        <dbReference type="ChEBI" id="CHEBI:57925"/>
        <dbReference type="ChEBI" id="CHEBI:58905"/>
        <dbReference type="ChEBI" id="CHEBI:64183"/>
    </reaction>
    <physiologicalReaction direction="left-to-right" evidence="10">
        <dbReference type="Rhea" id="RHEA:62609"/>
    </physiologicalReaction>
</comment>
<dbReference type="Pfam" id="PF07992">
    <property type="entry name" value="Pyr_redox_2"/>
    <property type="match status" value="1"/>
</dbReference>
<evidence type="ECO:0000256" key="4">
    <source>
        <dbReference type="ARBA" id="ARBA00022719"/>
    </source>
</evidence>
<reference evidence="18" key="1">
    <citation type="submission" date="2022-01" db="EMBL/GenBank/DDBJ databases">
        <authorList>
            <person name="King R."/>
        </authorList>
    </citation>
    <scope>NUCLEOTIDE SEQUENCE</scope>
</reference>
<dbReference type="EMBL" id="OU896710">
    <property type="protein sequence ID" value="CAH1163339.1"/>
    <property type="molecule type" value="Genomic_DNA"/>
</dbReference>
<evidence type="ECO:0000256" key="12">
    <source>
        <dbReference type="ARBA" id="ARBA00059167"/>
    </source>
</evidence>
<dbReference type="GO" id="GO:0106436">
    <property type="term" value="F:glutathione-dependent sulfide quinone oxidoreductase activity"/>
    <property type="evidence" value="ECO:0007669"/>
    <property type="project" value="UniProtKB-EC"/>
</dbReference>
<gene>
    <name evidence="18" type="ORF">PHAECO_LOCUS8527</name>
</gene>
<keyword evidence="3" id="KW-0285">Flavoprotein</keyword>
<evidence type="ECO:0000256" key="5">
    <source>
        <dbReference type="ARBA" id="ARBA00022827"/>
    </source>
</evidence>
<comment type="subcellular location">
    <subcellularLocation>
        <location evidence="2">Mitochondrion</location>
    </subcellularLocation>
</comment>
<evidence type="ECO:0000256" key="9">
    <source>
        <dbReference type="ARBA" id="ARBA00051038"/>
    </source>
</evidence>
<dbReference type="FunFam" id="3.50.50.60:FF:000034">
    <property type="entry name" value="sulfide:quinone oxidoreductase, mitochondrial"/>
    <property type="match status" value="1"/>
</dbReference>
<keyword evidence="6" id="KW-0809">Transit peptide</keyword>
<dbReference type="Proteomes" id="UP001153737">
    <property type="component" value="Chromosome 4"/>
</dbReference>
<evidence type="ECO:0000256" key="16">
    <source>
        <dbReference type="ARBA" id="ARBA00082958"/>
    </source>
</evidence>
<evidence type="ECO:0000256" key="8">
    <source>
        <dbReference type="ARBA" id="ARBA00023128"/>
    </source>
</evidence>
<name>A0A9P0DJM2_PHACE</name>